<sequence length="274" mass="26279">MSVFQRALLEAVLLGVACGSLGVWLLAYRQAYAAESLSHAMLPGLALGAIAGAPVLLGAAGGVLVAAVLIAFAARDSRIGGDLAIAIVVTGAFGAGVLIALSPDAPARIGELLFGDLLGVTDGDLIAAAALAVGVPLLLAAGHRPLTLAAHDPASAPAFGSSPAHVGLGVLALLGVAVVVAVQGLGNLLVVALLIAPAVAAHRVAATLPAELVAAALIGAGSGAIGLVASDRLDVAAGASVALTACLVALAVLAVRGGSETGRRSALEALAGES</sequence>
<feature type="transmembrane region" description="Helical" evidence="7">
    <location>
        <begin position="83"/>
        <end position="103"/>
    </location>
</feature>
<evidence type="ECO:0000256" key="3">
    <source>
        <dbReference type="ARBA" id="ARBA00022692"/>
    </source>
</evidence>
<dbReference type="PANTHER" id="PTHR30477:SF13">
    <property type="entry name" value="IRON TRANSPORT SYSTEM MEMBRANE PROTEIN HI_0360-RELATED"/>
    <property type="match status" value="1"/>
</dbReference>
<gene>
    <name evidence="8" type="ORF">AVDCRST_MAG85-392</name>
</gene>
<name>A0A6J4RQS8_9ACTN</name>
<evidence type="ECO:0000256" key="6">
    <source>
        <dbReference type="RuleBase" id="RU003943"/>
    </source>
</evidence>
<protein>
    <recommendedName>
        <fullName evidence="9">Mn-Zn_transporter_SitD</fullName>
    </recommendedName>
</protein>
<feature type="transmembrane region" description="Helical" evidence="7">
    <location>
        <begin position="7"/>
        <end position="27"/>
    </location>
</feature>
<feature type="transmembrane region" description="Helical" evidence="7">
    <location>
        <begin position="235"/>
        <end position="255"/>
    </location>
</feature>
<dbReference type="PANTHER" id="PTHR30477">
    <property type="entry name" value="ABC-TRANSPORTER METAL-BINDING PROTEIN"/>
    <property type="match status" value="1"/>
</dbReference>
<feature type="transmembrane region" description="Helical" evidence="7">
    <location>
        <begin position="212"/>
        <end position="229"/>
    </location>
</feature>
<comment type="similarity">
    <text evidence="2 6">Belongs to the ABC-3 integral membrane protein family.</text>
</comment>
<reference evidence="8" key="1">
    <citation type="submission" date="2020-02" db="EMBL/GenBank/DDBJ databases">
        <authorList>
            <person name="Meier V. D."/>
        </authorList>
    </citation>
    <scope>NUCLEOTIDE SEQUENCE</scope>
    <source>
        <strain evidence="8">AVDCRST_MAG85</strain>
    </source>
</reference>
<feature type="transmembrane region" description="Helical" evidence="7">
    <location>
        <begin position="47"/>
        <end position="71"/>
    </location>
</feature>
<keyword evidence="4 7" id="KW-1133">Transmembrane helix</keyword>
<dbReference type="InterPro" id="IPR001626">
    <property type="entry name" value="ABC_TroCD"/>
</dbReference>
<dbReference type="AlphaFoldDB" id="A0A6J4RQS8"/>
<dbReference type="EMBL" id="CADCVT010000045">
    <property type="protein sequence ID" value="CAA9476865.1"/>
    <property type="molecule type" value="Genomic_DNA"/>
</dbReference>
<evidence type="ECO:0000256" key="1">
    <source>
        <dbReference type="ARBA" id="ARBA00004141"/>
    </source>
</evidence>
<evidence type="ECO:0000256" key="7">
    <source>
        <dbReference type="SAM" id="Phobius"/>
    </source>
</evidence>
<evidence type="ECO:0000256" key="4">
    <source>
        <dbReference type="ARBA" id="ARBA00022989"/>
    </source>
</evidence>
<dbReference type="GO" id="GO:0055085">
    <property type="term" value="P:transmembrane transport"/>
    <property type="evidence" value="ECO:0007669"/>
    <property type="project" value="InterPro"/>
</dbReference>
<accession>A0A6J4RQS8</accession>
<evidence type="ECO:0000256" key="2">
    <source>
        <dbReference type="ARBA" id="ARBA00008034"/>
    </source>
</evidence>
<keyword evidence="5 7" id="KW-0472">Membrane</keyword>
<organism evidence="8">
    <name type="scientific">uncultured Solirubrobacteraceae bacterium</name>
    <dbReference type="NCBI Taxonomy" id="1162706"/>
    <lineage>
        <taxon>Bacteria</taxon>
        <taxon>Bacillati</taxon>
        <taxon>Actinomycetota</taxon>
        <taxon>Thermoleophilia</taxon>
        <taxon>Solirubrobacterales</taxon>
        <taxon>Solirubrobacteraceae</taxon>
        <taxon>environmental samples</taxon>
    </lineage>
</organism>
<dbReference type="GO" id="GO:0010043">
    <property type="term" value="P:response to zinc ion"/>
    <property type="evidence" value="ECO:0007669"/>
    <property type="project" value="TreeGrafter"/>
</dbReference>
<dbReference type="GO" id="GO:0043190">
    <property type="term" value="C:ATP-binding cassette (ABC) transporter complex"/>
    <property type="evidence" value="ECO:0007669"/>
    <property type="project" value="InterPro"/>
</dbReference>
<dbReference type="Gene3D" id="1.10.3470.10">
    <property type="entry name" value="ABC transporter involved in vitamin B12 uptake, BtuC"/>
    <property type="match status" value="1"/>
</dbReference>
<dbReference type="InterPro" id="IPR037294">
    <property type="entry name" value="ABC_BtuC-like"/>
</dbReference>
<keyword evidence="6" id="KW-0813">Transport</keyword>
<proteinExistence type="inferred from homology"/>
<evidence type="ECO:0000256" key="5">
    <source>
        <dbReference type="ARBA" id="ARBA00023136"/>
    </source>
</evidence>
<dbReference type="SUPFAM" id="SSF81345">
    <property type="entry name" value="ABC transporter involved in vitamin B12 uptake, BtuC"/>
    <property type="match status" value="1"/>
</dbReference>
<evidence type="ECO:0008006" key="9">
    <source>
        <dbReference type="Google" id="ProtNLM"/>
    </source>
</evidence>
<evidence type="ECO:0000313" key="8">
    <source>
        <dbReference type="EMBL" id="CAA9476865.1"/>
    </source>
</evidence>
<comment type="subcellular location">
    <subcellularLocation>
        <location evidence="6">Cell membrane</location>
        <topology evidence="6">Multi-pass membrane protein</topology>
    </subcellularLocation>
    <subcellularLocation>
        <location evidence="1">Membrane</location>
        <topology evidence="1">Multi-pass membrane protein</topology>
    </subcellularLocation>
</comment>
<keyword evidence="3 6" id="KW-0812">Transmembrane</keyword>
<dbReference type="Pfam" id="PF00950">
    <property type="entry name" value="ABC-3"/>
    <property type="match status" value="1"/>
</dbReference>